<organism evidence="1 2">
    <name type="scientific">Canavalia gladiata</name>
    <name type="common">Sword bean</name>
    <name type="synonym">Dolichos gladiatus</name>
    <dbReference type="NCBI Taxonomy" id="3824"/>
    <lineage>
        <taxon>Eukaryota</taxon>
        <taxon>Viridiplantae</taxon>
        <taxon>Streptophyta</taxon>
        <taxon>Embryophyta</taxon>
        <taxon>Tracheophyta</taxon>
        <taxon>Spermatophyta</taxon>
        <taxon>Magnoliopsida</taxon>
        <taxon>eudicotyledons</taxon>
        <taxon>Gunneridae</taxon>
        <taxon>Pentapetalae</taxon>
        <taxon>rosids</taxon>
        <taxon>fabids</taxon>
        <taxon>Fabales</taxon>
        <taxon>Fabaceae</taxon>
        <taxon>Papilionoideae</taxon>
        <taxon>50 kb inversion clade</taxon>
        <taxon>NPAAA clade</taxon>
        <taxon>indigoferoid/millettioid clade</taxon>
        <taxon>Phaseoleae</taxon>
        <taxon>Canavalia</taxon>
    </lineage>
</organism>
<dbReference type="AlphaFoldDB" id="A0AAN9KCI0"/>
<dbReference type="Proteomes" id="UP001367508">
    <property type="component" value="Unassembled WGS sequence"/>
</dbReference>
<evidence type="ECO:0000313" key="1">
    <source>
        <dbReference type="EMBL" id="KAK7313642.1"/>
    </source>
</evidence>
<name>A0AAN9KCI0_CANGL</name>
<keyword evidence="2" id="KW-1185">Reference proteome</keyword>
<gene>
    <name evidence="1" type="ORF">VNO77_38831</name>
</gene>
<comment type="caution">
    <text evidence="1">The sequence shown here is derived from an EMBL/GenBank/DDBJ whole genome shotgun (WGS) entry which is preliminary data.</text>
</comment>
<proteinExistence type="predicted"/>
<evidence type="ECO:0000313" key="2">
    <source>
        <dbReference type="Proteomes" id="UP001367508"/>
    </source>
</evidence>
<protein>
    <submittedName>
        <fullName evidence="1">Uncharacterized protein</fullName>
    </submittedName>
</protein>
<accession>A0AAN9KCI0</accession>
<reference evidence="1 2" key="1">
    <citation type="submission" date="2024-01" db="EMBL/GenBank/DDBJ databases">
        <title>The genomes of 5 underutilized Papilionoideae crops provide insights into root nodulation and disease resistanc.</title>
        <authorList>
            <person name="Jiang F."/>
        </authorList>
    </citation>
    <scope>NUCLEOTIDE SEQUENCE [LARGE SCALE GENOMIC DNA]</scope>
    <source>
        <strain evidence="1">LVBAO_FW01</strain>
        <tissue evidence="1">Leaves</tissue>
    </source>
</reference>
<dbReference type="EMBL" id="JAYMYQ010000009">
    <property type="protein sequence ID" value="KAK7313642.1"/>
    <property type="molecule type" value="Genomic_DNA"/>
</dbReference>
<sequence length="160" mass="17683">MLRKKGNRAQGSELCEVSMVKNSTPAALRHGLQFTCMPIHMAGAMMGHHGTVKEPKWGANHPCKLGPHARPQTNHNVDKKQMYMAFLAQVIALIDAMREALGLNLICCNVVLDFPISGGIMQQCVRLSQQWLRQAQQVRAMSGLCHTNYYFLNGLKGPAA</sequence>